<dbReference type="EMBL" id="LGRB01000005">
    <property type="protein sequence ID" value="OCT54163.1"/>
    <property type="molecule type" value="Genomic_DNA"/>
</dbReference>
<keyword evidence="3" id="KW-1185">Reference proteome</keyword>
<dbReference type="VEuPathDB" id="FungiDB:G647_09406"/>
<proteinExistence type="predicted"/>
<reference evidence="3" key="1">
    <citation type="submission" date="2015-07" db="EMBL/GenBank/DDBJ databases">
        <authorList>
            <person name="Teixeira M.M."/>
            <person name="Souza R.C."/>
            <person name="Almeida L.G."/>
            <person name="Vicente V.A."/>
            <person name="de Hoog S."/>
            <person name="Bocca A.L."/>
            <person name="de Almeida S.R."/>
            <person name="Vasconcelos A.T."/>
            <person name="Felipe M.S."/>
        </authorList>
    </citation>
    <scope>NUCLEOTIDE SEQUENCE [LARGE SCALE GENOMIC DNA]</scope>
    <source>
        <strain evidence="3">KSF</strain>
    </source>
</reference>
<organism evidence="2 3">
    <name type="scientific">Cladophialophora carrionii</name>
    <dbReference type="NCBI Taxonomy" id="86049"/>
    <lineage>
        <taxon>Eukaryota</taxon>
        <taxon>Fungi</taxon>
        <taxon>Dikarya</taxon>
        <taxon>Ascomycota</taxon>
        <taxon>Pezizomycotina</taxon>
        <taxon>Eurotiomycetes</taxon>
        <taxon>Chaetothyriomycetidae</taxon>
        <taxon>Chaetothyriales</taxon>
        <taxon>Herpotrichiellaceae</taxon>
        <taxon>Cladophialophora</taxon>
    </lineage>
</organism>
<comment type="caution">
    <text evidence="2">The sequence shown here is derived from an EMBL/GenBank/DDBJ whole genome shotgun (WGS) entry which is preliminary data.</text>
</comment>
<name>A0A1C1D034_9EURO</name>
<protein>
    <submittedName>
        <fullName evidence="2">Uncharacterized protein</fullName>
    </submittedName>
</protein>
<feature type="region of interest" description="Disordered" evidence="1">
    <location>
        <begin position="1"/>
        <end position="20"/>
    </location>
</feature>
<evidence type="ECO:0000313" key="2">
    <source>
        <dbReference type="EMBL" id="OCT54163.1"/>
    </source>
</evidence>
<gene>
    <name evidence="2" type="ORF">CLCR_00300</name>
</gene>
<accession>A0A1C1D034</accession>
<sequence>MANPDLRTARRNGHYIEGSMSESRSNVAKYQAEATEQNALEKVEIAVATASNLNSITECASKLCEEILIIQGWEGFRRFRGRLRLSHKVHQTFRDTLILRDGIDRDALDELNKILSGWHDKLQNLSGDYAENEDIPMASELDLLIELYYKTSTYQLRDLGNVKDFLKGLAVRLGELQLLPGRGRKAAGVPRVLFFCVGHPRGPVCAANQPSYTGCTELKAIFTRLHEERLDKSLRAQMEGRWKAENPTPFDRRNEAARAFVLALEDVKSTYPVAFEPIDRRRKCRTLYDYDCQDDECSSSYPLGNCAKDLCHTYCLKGNTMSKESWESFF</sequence>
<evidence type="ECO:0000256" key="1">
    <source>
        <dbReference type="SAM" id="MobiDB-lite"/>
    </source>
</evidence>
<evidence type="ECO:0000313" key="3">
    <source>
        <dbReference type="Proteomes" id="UP000094526"/>
    </source>
</evidence>
<dbReference type="AlphaFoldDB" id="A0A1C1D034"/>
<dbReference type="VEuPathDB" id="FungiDB:CLCR_00300"/>
<dbReference type="Proteomes" id="UP000094526">
    <property type="component" value="Unassembled WGS sequence"/>
</dbReference>